<dbReference type="Pfam" id="PF16640">
    <property type="entry name" value="Big_3_5"/>
    <property type="match status" value="1"/>
</dbReference>
<dbReference type="InterPro" id="IPR050991">
    <property type="entry name" value="ECM_Regulatory_Proteins"/>
</dbReference>
<accession>A0A6J6RXP7</accession>
<name>A0A6J6RXP7_9ZZZZ</name>
<organism evidence="4">
    <name type="scientific">freshwater metagenome</name>
    <dbReference type="NCBI Taxonomy" id="449393"/>
    <lineage>
        <taxon>unclassified sequences</taxon>
        <taxon>metagenomes</taxon>
        <taxon>ecological metagenomes</taxon>
    </lineage>
</organism>
<sequence>MKLQNHNRKYFRSVKAFAGLVTLALCLNLSNISEAEAGGTSYTGDGSSLSGWTTSGGAISNSVGNPAPSIAFGKNEYIERRYASDGTTLSGVKIQFDSYFTDTKDYIRVFWGRGISGTSGTEVELVLGPATNALSGRPISGHGGMTEKTGNFNHLYWEGSSTGSISGTGDNSITSGNWSLNTWYAVLIEIGQNSVSYYVNNTLVQTKSYVAPTLNYLVFGGDDRDGWGFSNGVYLDNFRIGKGLTTSYVVSTPRNSGSPITLTSTVSESDATGTVVFKDAANNTLCTTGAISSGAASCDWTPSTAATYAVTAYYSGGGAYLSATSTTSNVVVSKPANPITFTQPANAILSGISPTLVASAASGEAITFGSSTSSVCTVSGSAITLKLAGTCTITADQAGNANYDAAVQVSKSFSIYSGSLSGTATFGQVLTANATAFTPASYQWMRSATSGGTYTDIASATSSTYTLTGADVGNFVKVSMTSSDALVVTTSPTSSIGALSQTITFGALTGAKLTASPVTLSGAALATASSGLTPTYSSSTIETCTATSAGVITLKLVGTCTIVASQAGNSGYGAATPVSQNLIISADVPAAPFINSVSTGGGAGATSGTASVKFTPGASNGATIDSFTVTATNGGTTLTQTVLSGTGDSATVTGLTLGTAYTIAVKAYNTAGGSTATTYASTVTPASAPYAVTNLRTTQSAAGSLRVNFTPPTSLGGGTFTRYEYFIRTSGGTFPISASDSSTAGSGGATAPADPAYTFTGLTPATAYDIKVVVVTSANGGTLDAATAVVSQIPAAVPTAPRLTLTQTDSQTVLVEWFAQSDNGSALVSPYFTKTVTVDGSAATCTGSSSTAAGGSCSVTGLVGGQVVSASVYAANIIGNSSTTTGNSSGVIGTVSAPTSLVATAGNAQISIAFNQVTNGDSVIYYRYSTNGVDYVVNSATTSPVVVTGLTNGTSYTIYLQAVGATNGAGPASASVVATPIAPATGPAPVVLGPPPSTFVVVSNPTISRSGTSFVCTSGTYKFKKQGGPEEASKISSQQISLLSNGAVVDSEKTLESQSTFEGKSSYKGTTLSCEVGIKQEEVVKTYSSIDPAGIASYEAVMTAAIYGANTTYYSERDYAYMKRDAGDTKLWKEMLDKALVKREDTKVQAGVDYLANLEKAGISILIAPDKAAPAPTPSPTPTPMPTKSPDVSITGNVQPAAMKKVGTIYFASGTYFLNDESKKTIKALATSIFLKSPATVLSYGFTDSKGGTDNTVLSQNRAKAVAKLLRSLLPGQKIVTGWYASSKPVASGSGKAALAKNRRVEIYIK</sequence>
<dbReference type="InterPro" id="IPR003961">
    <property type="entry name" value="FN3_dom"/>
</dbReference>
<dbReference type="EMBL" id="CAEZYP010000045">
    <property type="protein sequence ID" value="CAB4727283.1"/>
    <property type="molecule type" value="Genomic_DNA"/>
</dbReference>
<dbReference type="PANTHER" id="PTHR46708:SF2">
    <property type="entry name" value="FIBRONECTIN TYPE-III DOMAIN-CONTAINING PROTEIN"/>
    <property type="match status" value="1"/>
</dbReference>
<evidence type="ECO:0000259" key="2">
    <source>
        <dbReference type="PROSITE" id="PS50853"/>
    </source>
</evidence>
<dbReference type="SUPFAM" id="SSF103088">
    <property type="entry name" value="OmpA-like"/>
    <property type="match status" value="1"/>
</dbReference>
<dbReference type="Pfam" id="PF00041">
    <property type="entry name" value="fn3"/>
    <property type="match status" value="2"/>
</dbReference>
<dbReference type="SUPFAM" id="SSF49265">
    <property type="entry name" value="Fibronectin type III"/>
    <property type="match status" value="3"/>
</dbReference>
<feature type="domain" description="Fibronectin type-III" evidence="2">
    <location>
        <begin position="797"/>
        <end position="900"/>
    </location>
</feature>
<feature type="domain" description="Fibronectin type-III" evidence="2">
    <location>
        <begin position="691"/>
        <end position="796"/>
    </location>
</feature>
<dbReference type="SUPFAM" id="SSF49899">
    <property type="entry name" value="Concanavalin A-like lectins/glucanases"/>
    <property type="match status" value="1"/>
</dbReference>
<dbReference type="PROSITE" id="PS51123">
    <property type="entry name" value="OMPA_2"/>
    <property type="match status" value="1"/>
</dbReference>
<dbReference type="PANTHER" id="PTHR46708">
    <property type="entry name" value="TENASCIN"/>
    <property type="match status" value="1"/>
</dbReference>
<dbReference type="InterPro" id="IPR036737">
    <property type="entry name" value="OmpA-like_sf"/>
</dbReference>
<dbReference type="Pfam" id="PF00691">
    <property type="entry name" value="OmpA"/>
    <property type="match status" value="1"/>
</dbReference>
<evidence type="ECO:0000256" key="1">
    <source>
        <dbReference type="ARBA" id="ARBA00022737"/>
    </source>
</evidence>
<dbReference type="InterPro" id="IPR013320">
    <property type="entry name" value="ConA-like_dom_sf"/>
</dbReference>
<dbReference type="Gene3D" id="3.30.1330.60">
    <property type="entry name" value="OmpA-like domain"/>
    <property type="match status" value="1"/>
</dbReference>
<dbReference type="PROSITE" id="PS50853">
    <property type="entry name" value="FN3"/>
    <property type="match status" value="3"/>
</dbReference>
<dbReference type="CDD" id="cd00063">
    <property type="entry name" value="FN3"/>
    <property type="match status" value="3"/>
</dbReference>
<proteinExistence type="predicted"/>
<gene>
    <name evidence="4" type="ORF">UFOPK2735_00439</name>
</gene>
<keyword evidence="1" id="KW-0677">Repeat</keyword>
<dbReference type="Gene3D" id="2.60.40.2700">
    <property type="match status" value="1"/>
</dbReference>
<feature type="domain" description="OmpA-like" evidence="3">
    <location>
        <begin position="1198"/>
        <end position="1310"/>
    </location>
</feature>
<reference evidence="4" key="1">
    <citation type="submission" date="2020-05" db="EMBL/GenBank/DDBJ databases">
        <authorList>
            <person name="Chiriac C."/>
            <person name="Salcher M."/>
            <person name="Ghai R."/>
            <person name="Kavagutti S V."/>
        </authorList>
    </citation>
    <scope>NUCLEOTIDE SEQUENCE</scope>
</reference>
<dbReference type="InterPro" id="IPR006665">
    <property type="entry name" value="OmpA-like"/>
</dbReference>
<dbReference type="InterPro" id="IPR032109">
    <property type="entry name" value="Big_3_5"/>
</dbReference>
<evidence type="ECO:0000259" key="3">
    <source>
        <dbReference type="PROSITE" id="PS51123"/>
    </source>
</evidence>
<evidence type="ECO:0000313" key="4">
    <source>
        <dbReference type="EMBL" id="CAB4727283.1"/>
    </source>
</evidence>
<dbReference type="SMART" id="SM00060">
    <property type="entry name" value="FN3"/>
    <property type="match status" value="4"/>
</dbReference>
<dbReference type="CDD" id="cd07185">
    <property type="entry name" value="OmpA_C-like"/>
    <property type="match status" value="1"/>
</dbReference>
<dbReference type="InterPro" id="IPR013783">
    <property type="entry name" value="Ig-like_fold"/>
</dbReference>
<dbReference type="InterPro" id="IPR036116">
    <property type="entry name" value="FN3_sf"/>
</dbReference>
<dbReference type="Gene3D" id="2.60.40.10">
    <property type="entry name" value="Immunoglobulins"/>
    <property type="match status" value="5"/>
</dbReference>
<protein>
    <submittedName>
        <fullName evidence="4">Unannotated protein</fullName>
    </submittedName>
</protein>
<feature type="domain" description="Fibronectin type-III" evidence="2">
    <location>
        <begin position="588"/>
        <end position="687"/>
    </location>
</feature>